<organism evidence="1 2">
    <name type="scientific">Streblomastix strix</name>
    <dbReference type="NCBI Taxonomy" id="222440"/>
    <lineage>
        <taxon>Eukaryota</taxon>
        <taxon>Metamonada</taxon>
        <taxon>Preaxostyla</taxon>
        <taxon>Oxymonadida</taxon>
        <taxon>Streblomastigidae</taxon>
        <taxon>Streblomastix</taxon>
    </lineage>
</organism>
<protein>
    <submittedName>
        <fullName evidence="1">Uncharacterized protein</fullName>
    </submittedName>
</protein>
<dbReference type="EMBL" id="SNRW01026482">
    <property type="protein sequence ID" value="KAA6360765.1"/>
    <property type="molecule type" value="Genomic_DNA"/>
</dbReference>
<reference evidence="1 2" key="1">
    <citation type="submission" date="2019-03" db="EMBL/GenBank/DDBJ databases">
        <title>Single cell metagenomics reveals metabolic interactions within the superorganism composed of flagellate Streblomastix strix and complex community of Bacteroidetes bacteria on its surface.</title>
        <authorList>
            <person name="Treitli S.C."/>
            <person name="Kolisko M."/>
            <person name="Husnik F."/>
            <person name="Keeling P."/>
            <person name="Hampl V."/>
        </authorList>
    </citation>
    <scope>NUCLEOTIDE SEQUENCE [LARGE SCALE GENOMIC DNA]</scope>
    <source>
        <strain evidence="1">ST1C</strain>
    </source>
</reference>
<name>A0A5J4TTS2_9EUKA</name>
<accession>A0A5J4TTS2</accession>
<proteinExistence type="predicted"/>
<gene>
    <name evidence="1" type="ORF">EZS28_043708</name>
</gene>
<dbReference type="Proteomes" id="UP000324800">
    <property type="component" value="Unassembled WGS sequence"/>
</dbReference>
<evidence type="ECO:0000313" key="1">
    <source>
        <dbReference type="EMBL" id="KAA6360765.1"/>
    </source>
</evidence>
<dbReference type="AlphaFoldDB" id="A0A5J4TTS2"/>
<sequence length="89" mass="10238">MDKRNDSNEEVHIRAILVDESAGEQQIKEDRQEINSNYYLDRRVKFGMRSECDQGQCANQKDIWIMGSGYGEFELARDTGDLQSSTSTE</sequence>
<comment type="caution">
    <text evidence="1">The sequence shown here is derived from an EMBL/GenBank/DDBJ whole genome shotgun (WGS) entry which is preliminary data.</text>
</comment>
<evidence type="ECO:0000313" key="2">
    <source>
        <dbReference type="Proteomes" id="UP000324800"/>
    </source>
</evidence>